<accession>A0AAD5YAX7</accession>
<reference evidence="3" key="1">
    <citation type="submission" date="2022-07" db="EMBL/GenBank/DDBJ databases">
        <title>Genome Sequence of Physisporinus lineatus.</title>
        <authorList>
            <person name="Buettner E."/>
        </authorList>
    </citation>
    <scope>NUCLEOTIDE SEQUENCE</scope>
    <source>
        <strain evidence="3">VT162</strain>
    </source>
</reference>
<dbReference type="InterPro" id="IPR039295">
    <property type="entry name" value="MSB2"/>
</dbReference>
<name>A0AAD5YAX7_9APHY</name>
<dbReference type="PANTHER" id="PTHR35778:SF1">
    <property type="entry name" value="SIGNALING MUCIN HKR1-RELATED"/>
    <property type="match status" value="1"/>
</dbReference>
<dbReference type="GO" id="GO:0001402">
    <property type="term" value="P:signal transduction involved in filamentous growth"/>
    <property type="evidence" value="ECO:0007669"/>
    <property type="project" value="TreeGrafter"/>
</dbReference>
<evidence type="ECO:0000256" key="2">
    <source>
        <dbReference type="SAM" id="Phobius"/>
    </source>
</evidence>
<dbReference type="GO" id="GO:0005576">
    <property type="term" value="C:extracellular region"/>
    <property type="evidence" value="ECO:0007669"/>
    <property type="project" value="TreeGrafter"/>
</dbReference>
<evidence type="ECO:0000313" key="3">
    <source>
        <dbReference type="EMBL" id="KAJ3478826.1"/>
    </source>
</evidence>
<dbReference type="GO" id="GO:0031505">
    <property type="term" value="P:fungal-type cell wall organization"/>
    <property type="evidence" value="ECO:0007669"/>
    <property type="project" value="TreeGrafter"/>
</dbReference>
<dbReference type="EMBL" id="JANAWD010000482">
    <property type="protein sequence ID" value="KAJ3478826.1"/>
    <property type="molecule type" value="Genomic_DNA"/>
</dbReference>
<dbReference type="PANTHER" id="PTHR35778">
    <property type="entry name" value="SIGNALING MUCIN HKR1-RELATED"/>
    <property type="match status" value="1"/>
</dbReference>
<sequence>MADILAFTNVTPSEVAVFHSDPGIDGVSIPITSLVSSTPSSSPTSMPLGSLPSISALNSKDSLASKFEVTGSLLHLPSSLSAPAILTEGVHAEFPSSTLIPLLLTNDAFRSVLAPSSISSLSIPTILSKVLGDDRAPPSSLSILSVITIRPLEVSSNAPSSSLPGSQAAIPTTPPRAGSTFRQPLQLMPLSTSPSSGHQTPVPDGTRQITSTPTSILPSLTSEITILVAPTYPTSVDVDATPSTASALDPSTVPLPSGIPESFPIQGHPNLGVDDIDGLSFITICFTKALRWVFVANETDSRWKIGNLTTTLIVDDLGIDSSLVRPYDLQAWKPKSYHSPNDAEELLTVYTAYVQHDYVAKLSQQIANPFSNFYTSPTRSQPDLRTFINTTFPIDAIADPASHKSFSSLLHSEVFGPILAVVGVVVVVTFIAVPMYTCAMAKKKRLSSYQQLSL</sequence>
<evidence type="ECO:0000313" key="4">
    <source>
        <dbReference type="Proteomes" id="UP001212997"/>
    </source>
</evidence>
<keyword evidence="2" id="KW-1133">Transmembrane helix</keyword>
<dbReference type="GO" id="GO:0005886">
    <property type="term" value="C:plasma membrane"/>
    <property type="evidence" value="ECO:0007669"/>
    <property type="project" value="InterPro"/>
</dbReference>
<feature type="compositionally biased region" description="Low complexity" evidence="1">
    <location>
        <begin position="156"/>
        <end position="166"/>
    </location>
</feature>
<feature type="compositionally biased region" description="Polar residues" evidence="1">
    <location>
        <begin position="189"/>
        <end position="199"/>
    </location>
</feature>
<evidence type="ECO:0000256" key="1">
    <source>
        <dbReference type="SAM" id="MobiDB-lite"/>
    </source>
</evidence>
<proteinExistence type="predicted"/>
<dbReference type="GO" id="GO:0030427">
    <property type="term" value="C:site of polarized growth"/>
    <property type="evidence" value="ECO:0007669"/>
    <property type="project" value="TreeGrafter"/>
</dbReference>
<keyword evidence="2" id="KW-0472">Membrane</keyword>
<gene>
    <name evidence="3" type="ORF">NLI96_g9490</name>
</gene>
<dbReference type="GO" id="GO:0030010">
    <property type="term" value="P:establishment of cell polarity"/>
    <property type="evidence" value="ECO:0007669"/>
    <property type="project" value="TreeGrafter"/>
</dbReference>
<feature type="region of interest" description="Disordered" evidence="1">
    <location>
        <begin position="156"/>
        <end position="210"/>
    </location>
</feature>
<feature type="transmembrane region" description="Helical" evidence="2">
    <location>
        <begin position="414"/>
        <end position="436"/>
    </location>
</feature>
<dbReference type="GO" id="GO:0007232">
    <property type="term" value="P:osmosensory signaling pathway via Sho1 osmosensor"/>
    <property type="evidence" value="ECO:0007669"/>
    <property type="project" value="InterPro"/>
</dbReference>
<dbReference type="Proteomes" id="UP001212997">
    <property type="component" value="Unassembled WGS sequence"/>
</dbReference>
<dbReference type="GO" id="GO:0006972">
    <property type="term" value="P:hyperosmotic response"/>
    <property type="evidence" value="ECO:0007669"/>
    <property type="project" value="TreeGrafter"/>
</dbReference>
<organism evidence="3 4">
    <name type="scientific">Meripilus lineatus</name>
    <dbReference type="NCBI Taxonomy" id="2056292"/>
    <lineage>
        <taxon>Eukaryota</taxon>
        <taxon>Fungi</taxon>
        <taxon>Dikarya</taxon>
        <taxon>Basidiomycota</taxon>
        <taxon>Agaricomycotina</taxon>
        <taxon>Agaricomycetes</taxon>
        <taxon>Polyporales</taxon>
        <taxon>Meripilaceae</taxon>
        <taxon>Meripilus</taxon>
    </lineage>
</organism>
<keyword evidence="4" id="KW-1185">Reference proteome</keyword>
<dbReference type="GO" id="GO:0005034">
    <property type="term" value="F:osmosensor activity"/>
    <property type="evidence" value="ECO:0007669"/>
    <property type="project" value="InterPro"/>
</dbReference>
<dbReference type="GO" id="GO:0009986">
    <property type="term" value="C:cell surface"/>
    <property type="evidence" value="ECO:0007669"/>
    <property type="project" value="TreeGrafter"/>
</dbReference>
<dbReference type="AlphaFoldDB" id="A0AAD5YAX7"/>
<comment type="caution">
    <text evidence="3">The sequence shown here is derived from an EMBL/GenBank/DDBJ whole genome shotgun (WGS) entry which is preliminary data.</text>
</comment>
<keyword evidence="2" id="KW-0812">Transmembrane</keyword>
<protein>
    <submittedName>
        <fullName evidence="3">Uncharacterized protein</fullName>
    </submittedName>
</protein>